<reference evidence="1" key="2">
    <citation type="journal article" date="2015" name="Data Brief">
        <title>Shoot transcriptome of the giant reed, Arundo donax.</title>
        <authorList>
            <person name="Barrero R.A."/>
            <person name="Guerrero F.D."/>
            <person name="Moolhuijzen P."/>
            <person name="Goolsby J.A."/>
            <person name="Tidwell J."/>
            <person name="Bellgard S.E."/>
            <person name="Bellgard M.I."/>
        </authorList>
    </citation>
    <scope>NUCLEOTIDE SEQUENCE</scope>
    <source>
        <tissue evidence="1">Shoot tissue taken approximately 20 cm above the soil surface</tissue>
    </source>
</reference>
<name>A0A0A9FIT4_ARUDO</name>
<accession>A0A0A9FIT4</accession>
<dbReference type="AlphaFoldDB" id="A0A0A9FIT4"/>
<proteinExistence type="predicted"/>
<reference evidence="1" key="1">
    <citation type="submission" date="2014-09" db="EMBL/GenBank/DDBJ databases">
        <authorList>
            <person name="Magalhaes I.L.F."/>
            <person name="Oliveira U."/>
            <person name="Santos F.R."/>
            <person name="Vidigal T.H.D.A."/>
            <person name="Brescovit A.D."/>
            <person name="Santos A.J."/>
        </authorList>
    </citation>
    <scope>NUCLEOTIDE SEQUENCE</scope>
    <source>
        <tissue evidence="1">Shoot tissue taken approximately 20 cm above the soil surface</tissue>
    </source>
</reference>
<organism evidence="1">
    <name type="scientific">Arundo donax</name>
    <name type="common">Giant reed</name>
    <name type="synonym">Donax arundinaceus</name>
    <dbReference type="NCBI Taxonomy" id="35708"/>
    <lineage>
        <taxon>Eukaryota</taxon>
        <taxon>Viridiplantae</taxon>
        <taxon>Streptophyta</taxon>
        <taxon>Embryophyta</taxon>
        <taxon>Tracheophyta</taxon>
        <taxon>Spermatophyta</taxon>
        <taxon>Magnoliopsida</taxon>
        <taxon>Liliopsida</taxon>
        <taxon>Poales</taxon>
        <taxon>Poaceae</taxon>
        <taxon>PACMAD clade</taxon>
        <taxon>Arundinoideae</taxon>
        <taxon>Arundineae</taxon>
        <taxon>Arundo</taxon>
    </lineage>
</organism>
<dbReference type="EMBL" id="GBRH01185634">
    <property type="protein sequence ID" value="JAE12262.1"/>
    <property type="molecule type" value="Transcribed_RNA"/>
</dbReference>
<evidence type="ECO:0000313" key="1">
    <source>
        <dbReference type="EMBL" id="JAE12262.1"/>
    </source>
</evidence>
<sequence>MAKRLHLKVYFLNHITAHFAESGFADLHIGLVTPASEHFSSQSYLSVPQAPSLILQYHLR</sequence>
<protein>
    <submittedName>
        <fullName evidence="1">Uncharacterized protein</fullName>
    </submittedName>
</protein>